<evidence type="ECO:0000313" key="5">
    <source>
        <dbReference type="Proteomes" id="UP000014760"/>
    </source>
</evidence>
<dbReference type="InterPro" id="IPR012317">
    <property type="entry name" value="Poly(ADP-ribose)pol_cat_dom"/>
</dbReference>
<dbReference type="GO" id="GO:0003950">
    <property type="term" value="F:NAD+ poly-ADP-ribosyltransferase activity"/>
    <property type="evidence" value="ECO:0007669"/>
    <property type="project" value="UniProtKB-UniRule"/>
</dbReference>
<protein>
    <recommendedName>
        <fullName evidence="1">Poly [ADP-ribose] polymerase</fullName>
        <shortName evidence="1">PARP</shortName>
        <ecNumber evidence="1">2.4.2.-</ecNumber>
    </recommendedName>
</protein>
<evidence type="ECO:0000259" key="2">
    <source>
        <dbReference type="PROSITE" id="PS51059"/>
    </source>
</evidence>
<dbReference type="Proteomes" id="UP000014760">
    <property type="component" value="Unassembled WGS sequence"/>
</dbReference>
<keyword evidence="5" id="KW-1185">Reference proteome</keyword>
<dbReference type="EMBL" id="KB295796">
    <property type="protein sequence ID" value="ELU12626.1"/>
    <property type="molecule type" value="Genomic_DNA"/>
</dbReference>
<reference evidence="3 5" key="2">
    <citation type="journal article" date="2013" name="Nature">
        <title>Insights into bilaterian evolution from three spiralian genomes.</title>
        <authorList>
            <person name="Simakov O."/>
            <person name="Marletaz F."/>
            <person name="Cho S.J."/>
            <person name="Edsinger-Gonzales E."/>
            <person name="Havlak P."/>
            <person name="Hellsten U."/>
            <person name="Kuo D.H."/>
            <person name="Larsson T."/>
            <person name="Lv J."/>
            <person name="Arendt D."/>
            <person name="Savage R."/>
            <person name="Osoegawa K."/>
            <person name="de Jong P."/>
            <person name="Grimwood J."/>
            <person name="Chapman J.A."/>
            <person name="Shapiro H."/>
            <person name="Aerts A."/>
            <person name="Otillar R.P."/>
            <person name="Terry A.Y."/>
            <person name="Boore J.L."/>
            <person name="Grigoriev I.V."/>
            <person name="Lindberg D.R."/>
            <person name="Seaver E.C."/>
            <person name="Weisblat D.A."/>
            <person name="Putnam N.H."/>
            <person name="Rokhsar D.S."/>
        </authorList>
    </citation>
    <scope>NUCLEOTIDE SEQUENCE</scope>
    <source>
        <strain evidence="3 5">I ESC-2004</strain>
    </source>
</reference>
<reference evidence="4" key="3">
    <citation type="submission" date="2015-06" db="UniProtKB">
        <authorList>
            <consortium name="EnsemblMetazoa"/>
        </authorList>
    </citation>
    <scope>IDENTIFICATION</scope>
</reference>
<dbReference type="HOGENOM" id="CLU_014825_3_0_1"/>
<feature type="domain" description="PARP catalytic" evidence="2">
    <location>
        <begin position="1"/>
        <end position="206"/>
    </location>
</feature>
<evidence type="ECO:0000313" key="3">
    <source>
        <dbReference type="EMBL" id="ELU12626.1"/>
    </source>
</evidence>
<dbReference type="PANTHER" id="PTHR45740">
    <property type="entry name" value="POLY [ADP-RIBOSE] POLYMERASE"/>
    <property type="match status" value="1"/>
</dbReference>
<dbReference type="AlphaFoldDB" id="R7V8E9"/>
<dbReference type="CDD" id="cd01439">
    <property type="entry name" value="TCCD_inducible_PARP_like"/>
    <property type="match status" value="1"/>
</dbReference>
<dbReference type="GO" id="GO:1990404">
    <property type="term" value="F:NAD+-protein mono-ADP-ribosyltransferase activity"/>
    <property type="evidence" value="ECO:0007669"/>
    <property type="project" value="TreeGrafter"/>
</dbReference>
<organism evidence="3">
    <name type="scientific">Capitella teleta</name>
    <name type="common">Polychaete worm</name>
    <dbReference type="NCBI Taxonomy" id="283909"/>
    <lineage>
        <taxon>Eukaryota</taxon>
        <taxon>Metazoa</taxon>
        <taxon>Spiralia</taxon>
        <taxon>Lophotrochozoa</taxon>
        <taxon>Annelida</taxon>
        <taxon>Polychaeta</taxon>
        <taxon>Sedentaria</taxon>
        <taxon>Scolecida</taxon>
        <taxon>Capitellidae</taxon>
        <taxon>Capitella</taxon>
    </lineage>
</organism>
<keyword evidence="1" id="KW-0328">Glycosyltransferase</keyword>
<dbReference type="SUPFAM" id="SSF56399">
    <property type="entry name" value="ADP-ribosylation"/>
    <property type="match status" value="1"/>
</dbReference>
<evidence type="ECO:0000313" key="4">
    <source>
        <dbReference type="EnsemblMetazoa" id="CapteP90221"/>
    </source>
</evidence>
<dbReference type="Gene3D" id="3.90.228.10">
    <property type="match status" value="1"/>
</dbReference>
<gene>
    <name evidence="3" type="ORF">CAPTEDRAFT_90221</name>
</gene>
<keyword evidence="1" id="KW-0808">Transferase</keyword>
<dbReference type="OMA" id="VNTICHN"/>
<dbReference type="GO" id="GO:0005634">
    <property type="term" value="C:nucleus"/>
    <property type="evidence" value="ECO:0007669"/>
    <property type="project" value="TreeGrafter"/>
</dbReference>
<keyword evidence="1" id="KW-0520">NAD</keyword>
<dbReference type="PROSITE" id="PS51059">
    <property type="entry name" value="PARP_CATALYTIC"/>
    <property type="match status" value="1"/>
</dbReference>
<dbReference type="OrthoDB" id="408612at2759"/>
<dbReference type="EnsemblMetazoa" id="CapteT90221">
    <property type="protein sequence ID" value="CapteP90221"/>
    <property type="gene ID" value="CapteG90221"/>
</dbReference>
<dbReference type="STRING" id="283909.R7V8E9"/>
<reference evidence="5" key="1">
    <citation type="submission" date="2012-12" db="EMBL/GenBank/DDBJ databases">
        <authorList>
            <person name="Hellsten U."/>
            <person name="Grimwood J."/>
            <person name="Chapman J.A."/>
            <person name="Shapiro H."/>
            <person name="Aerts A."/>
            <person name="Otillar R.P."/>
            <person name="Terry A.Y."/>
            <person name="Boore J.L."/>
            <person name="Simakov O."/>
            <person name="Marletaz F."/>
            <person name="Cho S.-J."/>
            <person name="Edsinger-Gonzales E."/>
            <person name="Havlak P."/>
            <person name="Kuo D.-H."/>
            <person name="Larsson T."/>
            <person name="Lv J."/>
            <person name="Arendt D."/>
            <person name="Savage R."/>
            <person name="Osoegawa K."/>
            <person name="de Jong P."/>
            <person name="Lindberg D.R."/>
            <person name="Seaver E.C."/>
            <person name="Weisblat D.A."/>
            <person name="Putnam N.H."/>
            <person name="Grigoriev I.V."/>
            <person name="Rokhsar D.S."/>
        </authorList>
    </citation>
    <scope>NUCLEOTIDE SEQUENCE</scope>
    <source>
        <strain evidence="5">I ESC-2004</strain>
    </source>
</reference>
<sequence>PSDWTPVDPLQEVELIPMHPDSVPFHLVASEFHKTLREGRTICDIFKIQNLFLWSKFFGKKQSMLKKSSVVKELQLFHGTSDPYTVHAIFRQNFDPRVCGKNATIYGKGSYFALEASLSDKYCRSGSQQDVKWMFLVRCLVGRYTKGKKDYTRPPPINPSVPSGDLYDSCVDDLNKPTIYVLFDSDQYYPEYAISYRLDENAVAPM</sequence>
<proteinExistence type="predicted"/>
<feature type="non-terminal residue" evidence="3">
    <location>
        <position position="1"/>
    </location>
</feature>
<dbReference type="EMBL" id="AMQN01005351">
    <property type="status" value="NOT_ANNOTATED_CDS"/>
    <property type="molecule type" value="Genomic_DNA"/>
</dbReference>
<name>R7V8E9_CAPTE</name>
<dbReference type="InterPro" id="IPR051712">
    <property type="entry name" value="ARTD-AVP"/>
</dbReference>
<dbReference type="Pfam" id="PF00644">
    <property type="entry name" value="PARP"/>
    <property type="match status" value="1"/>
</dbReference>
<dbReference type="PANTHER" id="PTHR45740:SF2">
    <property type="entry name" value="POLY [ADP-RIBOSE] POLYMERASE"/>
    <property type="match status" value="1"/>
</dbReference>
<accession>R7V8E9</accession>
<evidence type="ECO:0000256" key="1">
    <source>
        <dbReference type="RuleBase" id="RU362114"/>
    </source>
</evidence>
<dbReference type="EC" id="2.4.2.-" evidence="1"/>